<evidence type="ECO:0000313" key="4">
    <source>
        <dbReference type="EMBL" id="MFC3265357.1"/>
    </source>
</evidence>
<dbReference type="Proteomes" id="UP001595536">
    <property type="component" value="Unassembled WGS sequence"/>
</dbReference>
<organism evidence="4 5">
    <name type="scientific">Camelimonas abortus</name>
    <dbReference type="NCBI Taxonomy" id="1017184"/>
    <lineage>
        <taxon>Bacteria</taxon>
        <taxon>Pseudomonadati</taxon>
        <taxon>Pseudomonadota</taxon>
        <taxon>Alphaproteobacteria</taxon>
        <taxon>Hyphomicrobiales</taxon>
        <taxon>Chelatococcaceae</taxon>
        <taxon>Camelimonas</taxon>
    </lineage>
</organism>
<reference evidence="5" key="1">
    <citation type="journal article" date="2019" name="Int. J. Syst. Evol. Microbiol.">
        <title>The Global Catalogue of Microorganisms (GCM) 10K type strain sequencing project: providing services to taxonomists for standard genome sequencing and annotation.</title>
        <authorList>
            <consortium name="The Broad Institute Genomics Platform"/>
            <consortium name="The Broad Institute Genome Sequencing Center for Infectious Disease"/>
            <person name="Wu L."/>
            <person name="Ma J."/>
        </authorList>
    </citation>
    <scope>NUCLEOTIDE SEQUENCE [LARGE SCALE GENOMIC DNA]</scope>
    <source>
        <strain evidence="5">CCM 7941</strain>
    </source>
</reference>
<keyword evidence="3" id="KW-1133">Transmembrane helix</keyword>
<dbReference type="Pfam" id="PF11014">
    <property type="entry name" value="DUF2852"/>
    <property type="match status" value="1"/>
</dbReference>
<proteinExistence type="predicted"/>
<dbReference type="InterPro" id="IPR021273">
    <property type="entry name" value="DUF2852"/>
</dbReference>
<comment type="caution">
    <text evidence="4">The sequence shown here is derived from an EMBL/GenBank/DDBJ whole genome shotgun (WGS) entry which is preliminary data.</text>
</comment>
<feature type="coiled-coil region" evidence="1">
    <location>
        <begin position="100"/>
        <end position="134"/>
    </location>
</feature>
<keyword evidence="1" id="KW-0175">Coiled coil</keyword>
<keyword evidence="5" id="KW-1185">Reference proteome</keyword>
<name>A0ABV7LC67_9HYPH</name>
<feature type="transmembrane region" description="Helical" evidence="3">
    <location>
        <begin position="25"/>
        <end position="48"/>
    </location>
</feature>
<evidence type="ECO:0000256" key="2">
    <source>
        <dbReference type="SAM" id="MobiDB-lite"/>
    </source>
</evidence>
<gene>
    <name evidence="4" type="ORF">ACFOEX_03135</name>
</gene>
<sequence>MTDTASPSWDARRSGDRSCRPPRRALEIVGIVFAFVWFWPLAVAYIVWKLMGYPVPAEFAAFMERNFTWLRGSPFAARSGGAGGGPAAGPTGNSAFDDYRRSELERLEAERRRLDEEAREFSAFLDELRQARDREEFDAYMRRRRQAAPAGRA</sequence>
<feature type="region of interest" description="Disordered" evidence="2">
    <location>
        <begin position="78"/>
        <end position="97"/>
    </location>
</feature>
<dbReference type="RefSeq" id="WP_376831905.1">
    <property type="nucleotide sequence ID" value="NZ_JBHLWR010000006.1"/>
</dbReference>
<protein>
    <submittedName>
        <fullName evidence="4">DUF2852 domain-containing protein</fullName>
    </submittedName>
</protein>
<evidence type="ECO:0000313" key="5">
    <source>
        <dbReference type="Proteomes" id="UP001595536"/>
    </source>
</evidence>
<evidence type="ECO:0000256" key="3">
    <source>
        <dbReference type="SAM" id="Phobius"/>
    </source>
</evidence>
<keyword evidence="3" id="KW-0472">Membrane</keyword>
<accession>A0ABV7LC67</accession>
<keyword evidence="3" id="KW-0812">Transmembrane</keyword>
<evidence type="ECO:0000256" key="1">
    <source>
        <dbReference type="SAM" id="Coils"/>
    </source>
</evidence>
<dbReference type="EMBL" id="JBHRUV010000017">
    <property type="protein sequence ID" value="MFC3265357.1"/>
    <property type="molecule type" value="Genomic_DNA"/>
</dbReference>